<gene>
    <name evidence="1" type="ORF">NP493_643g04040</name>
</gene>
<keyword evidence="2" id="KW-1185">Reference proteome</keyword>
<proteinExistence type="predicted"/>
<sequence>MPTGRQKSCVHRDPHGAQLAALTASMRHPYRSIHGEPASHWLAPPFDLAAQPITAERRPQLCTRAPPSRTMVQELAGYDSCAMHPATRQTQHNMNAYSYSGPQPQYSPDYGQYHQLTDVSGLQQSMTGTCTSAGWPGMYVGAPAAVGPGRSQSGLDDWSAFMTTQTMQGHPNPGYGYRHGDMNYGQNTHTPLPVTSLPNLNHSPETPGMMCSSPGSNAIHTYTYSVADRTVTIGWIKRSGKDELATYSTSALSQRQAALIEFASGFRCQQASACGLNEAELMQAFSRRHRVGQKRGGVGEIGLDAPRLL</sequence>
<evidence type="ECO:0000313" key="2">
    <source>
        <dbReference type="Proteomes" id="UP001209878"/>
    </source>
</evidence>
<name>A0AAD9KSW2_RIDPI</name>
<dbReference type="AlphaFoldDB" id="A0AAD9KSW2"/>
<dbReference type="EMBL" id="JAODUO010000643">
    <property type="protein sequence ID" value="KAK2176744.1"/>
    <property type="molecule type" value="Genomic_DNA"/>
</dbReference>
<protein>
    <submittedName>
        <fullName evidence="1">Uncharacterized protein</fullName>
    </submittedName>
</protein>
<comment type="caution">
    <text evidence="1">The sequence shown here is derived from an EMBL/GenBank/DDBJ whole genome shotgun (WGS) entry which is preliminary data.</text>
</comment>
<dbReference type="Proteomes" id="UP001209878">
    <property type="component" value="Unassembled WGS sequence"/>
</dbReference>
<reference evidence="1" key="1">
    <citation type="journal article" date="2023" name="Mol. Biol. Evol.">
        <title>Third-Generation Sequencing Reveals the Adaptive Role of the Epigenome in Three Deep-Sea Polychaetes.</title>
        <authorList>
            <person name="Perez M."/>
            <person name="Aroh O."/>
            <person name="Sun Y."/>
            <person name="Lan Y."/>
            <person name="Juniper S.K."/>
            <person name="Young C.R."/>
            <person name="Angers B."/>
            <person name="Qian P.Y."/>
        </authorList>
    </citation>
    <scope>NUCLEOTIDE SEQUENCE</scope>
    <source>
        <strain evidence="1">R07B-5</strain>
    </source>
</reference>
<evidence type="ECO:0000313" key="1">
    <source>
        <dbReference type="EMBL" id="KAK2176744.1"/>
    </source>
</evidence>
<accession>A0AAD9KSW2</accession>
<organism evidence="1 2">
    <name type="scientific">Ridgeia piscesae</name>
    <name type="common">Tubeworm</name>
    <dbReference type="NCBI Taxonomy" id="27915"/>
    <lineage>
        <taxon>Eukaryota</taxon>
        <taxon>Metazoa</taxon>
        <taxon>Spiralia</taxon>
        <taxon>Lophotrochozoa</taxon>
        <taxon>Annelida</taxon>
        <taxon>Polychaeta</taxon>
        <taxon>Sedentaria</taxon>
        <taxon>Canalipalpata</taxon>
        <taxon>Sabellida</taxon>
        <taxon>Siboglinidae</taxon>
        <taxon>Ridgeia</taxon>
    </lineage>
</organism>